<name>A0A7W3J3X8_9ACTN</name>
<dbReference type="PANTHER" id="PTHR43289:SF6">
    <property type="entry name" value="SERINE_THREONINE-PROTEIN KINASE NEKL-3"/>
    <property type="match status" value="1"/>
</dbReference>
<feature type="region of interest" description="Disordered" evidence="8">
    <location>
        <begin position="312"/>
        <end position="341"/>
    </location>
</feature>
<keyword evidence="3 10" id="KW-0808">Transferase</keyword>
<dbReference type="GO" id="GO:0005524">
    <property type="term" value="F:ATP binding"/>
    <property type="evidence" value="ECO:0007669"/>
    <property type="project" value="UniProtKB-UniRule"/>
</dbReference>
<evidence type="ECO:0000256" key="7">
    <source>
        <dbReference type="PROSITE-ProRule" id="PRU10141"/>
    </source>
</evidence>
<dbReference type="RefSeq" id="WP_182541875.1">
    <property type="nucleotide sequence ID" value="NZ_JACGXA010000003.1"/>
</dbReference>
<dbReference type="EMBL" id="JACGXA010000003">
    <property type="protein sequence ID" value="MBA8805861.1"/>
    <property type="molecule type" value="Genomic_DNA"/>
</dbReference>
<reference evidence="10 11" key="1">
    <citation type="submission" date="2020-07" db="EMBL/GenBank/DDBJ databases">
        <title>Sequencing the genomes of 1000 actinobacteria strains.</title>
        <authorList>
            <person name="Klenk H.-P."/>
        </authorList>
    </citation>
    <scope>NUCLEOTIDE SEQUENCE [LARGE SCALE GENOMIC DNA]</scope>
    <source>
        <strain evidence="10 11">DSM 21349</strain>
    </source>
</reference>
<dbReference type="GO" id="GO:0004674">
    <property type="term" value="F:protein serine/threonine kinase activity"/>
    <property type="evidence" value="ECO:0007669"/>
    <property type="project" value="UniProtKB-KW"/>
</dbReference>
<evidence type="ECO:0000256" key="6">
    <source>
        <dbReference type="ARBA" id="ARBA00022840"/>
    </source>
</evidence>
<keyword evidence="5 10" id="KW-0418">Kinase</keyword>
<evidence type="ECO:0000256" key="2">
    <source>
        <dbReference type="ARBA" id="ARBA00022527"/>
    </source>
</evidence>
<dbReference type="PROSITE" id="PS50011">
    <property type="entry name" value="PROTEIN_KINASE_DOM"/>
    <property type="match status" value="1"/>
</dbReference>
<evidence type="ECO:0000313" key="11">
    <source>
        <dbReference type="Proteomes" id="UP000580910"/>
    </source>
</evidence>
<dbReference type="Gene3D" id="1.10.510.10">
    <property type="entry name" value="Transferase(Phosphotransferase) domain 1"/>
    <property type="match status" value="1"/>
</dbReference>
<comment type="caution">
    <text evidence="10">The sequence shown here is derived from an EMBL/GenBank/DDBJ whole genome shotgun (WGS) entry which is preliminary data.</text>
</comment>
<evidence type="ECO:0000256" key="8">
    <source>
        <dbReference type="SAM" id="MobiDB-lite"/>
    </source>
</evidence>
<keyword evidence="11" id="KW-1185">Reference proteome</keyword>
<sequence>MTTGYPALGELLGPYRVGRRLGGGGMGVVFAATDAILRRPVALKVISPHLADDPGFRARFTREAQAQASLDSEHVVRVFAHGESGGRLWIATQLVPDGDLGHLLHAHGAPPVRTALDLIAQVASGLADAHAAGLVHRDIKPANVLLRRREGHVDAYLADFGIARLVGDGSSATVHTVGTPAWMAPELHTGGTAGVASDVYSLGCLLWATLTARAPYSGTSDFQVVTAHREQPVPQLPGTGPLVEAVNAVLRSAMAKRPDDRFPSATAMRDALRAAVALPDAAPAPSRRTTIVAAAAVALLLVGGGGVAWAASRGDGPTRPPPTGPSASVSPAADRTAEQRATAGLAQALAARGDVTPAQARCVARDVLRRVGLGEMAADGLFDARMNYLDRDLAPFPAVAAAVVRATVACR</sequence>
<dbReference type="InterPro" id="IPR017441">
    <property type="entry name" value="Protein_kinase_ATP_BS"/>
</dbReference>
<dbReference type="Proteomes" id="UP000580910">
    <property type="component" value="Unassembled WGS sequence"/>
</dbReference>
<dbReference type="InterPro" id="IPR011009">
    <property type="entry name" value="Kinase-like_dom_sf"/>
</dbReference>
<keyword evidence="4 7" id="KW-0547">Nucleotide-binding</keyword>
<dbReference type="PANTHER" id="PTHR43289">
    <property type="entry name" value="MITOGEN-ACTIVATED PROTEIN KINASE KINASE KINASE 20-RELATED"/>
    <property type="match status" value="1"/>
</dbReference>
<accession>A0A7W3J3X8</accession>
<dbReference type="SUPFAM" id="SSF56112">
    <property type="entry name" value="Protein kinase-like (PK-like)"/>
    <property type="match status" value="1"/>
</dbReference>
<evidence type="ECO:0000259" key="9">
    <source>
        <dbReference type="PROSITE" id="PS50011"/>
    </source>
</evidence>
<gene>
    <name evidence="10" type="ORF">FB382_004206</name>
</gene>
<keyword evidence="6 7" id="KW-0067">ATP-binding</keyword>
<protein>
    <recommendedName>
        <fullName evidence="1">non-specific serine/threonine protein kinase</fullName>
        <ecNumber evidence="1">2.7.11.1</ecNumber>
    </recommendedName>
</protein>
<dbReference type="SMART" id="SM00220">
    <property type="entry name" value="S_TKc"/>
    <property type="match status" value="1"/>
</dbReference>
<dbReference type="Pfam" id="PF00069">
    <property type="entry name" value="Pkinase"/>
    <property type="match status" value="1"/>
</dbReference>
<dbReference type="AlphaFoldDB" id="A0A7W3J3X8"/>
<organism evidence="10 11">
    <name type="scientific">Nocardioides ginsengisegetis</name>
    <dbReference type="NCBI Taxonomy" id="661491"/>
    <lineage>
        <taxon>Bacteria</taxon>
        <taxon>Bacillati</taxon>
        <taxon>Actinomycetota</taxon>
        <taxon>Actinomycetes</taxon>
        <taxon>Propionibacteriales</taxon>
        <taxon>Nocardioidaceae</taxon>
        <taxon>Nocardioides</taxon>
    </lineage>
</organism>
<evidence type="ECO:0000256" key="1">
    <source>
        <dbReference type="ARBA" id="ARBA00012513"/>
    </source>
</evidence>
<proteinExistence type="predicted"/>
<feature type="domain" description="Protein kinase" evidence="9">
    <location>
        <begin position="15"/>
        <end position="273"/>
    </location>
</feature>
<dbReference type="PROSITE" id="PS00108">
    <property type="entry name" value="PROTEIN_KINASE_ST"/>
    <property type="match status" value="1"/>
</dbReference>
<dbReference type="InterPro" id="IPR000719">
    <property type="entry name" value="Prot_kinase_dom"/>
</dbReference>
<dbReference type="EC" id="2.7.11.1" evidence="1"/>
<dbReference type="Gene3D" id="3.30.200.20">
    <property type="entry name" value="Phosphorylase Kinase, domain 1"/>
    <property type="match status" value="1"/>
</dbReference>
<dbReference type="InterPro" id="IPR008271">
    <property type="entry name" value="Ser/Thr_kinase_AS"/>
</dbReference>
<keyword evidence="2" id="KW-0723">Serine/threonine-protein kinase</keyword>
<dbReference type="PROSITE" id="PS00107">
    <property type="entry name" value="PROTEIN_KINASE_ATP"/>
    <property type="match status" value="1"/>
</dbReference>
<evidence type="ECO:0000256" key="5">
    <source>
        <dbReference type="ARBA" id="ARBA00022777"/>
    </source>
</evidence>
<feature type="binding site" evidence="7">
    <location>
        <position position="44"/>
    </location>
    <ligand>
        <name>ATP</name>
        <dbReference type="ChEBI" id="CHEBI:30616"/>
    </ligand>
</feature>
<dbReference type="CDD" id="cd14014">
    <property type="entry name" value="STKc_PknB_like"/>
    <property type="match status" value="1"/>
</dbReference>
<evidence type="ECO:0000313" key="10">
    <source>
        <dbReference type="EMBL" id="MBA8805861.1"/>
    </source>
</evidence>
<evidence type="ECO:0000256" key="3">
    <source>
        <dbReference type="ARBA" id="ARBA00022679"/>
    </source>
</evidence>
<evidence type="ECO:0000256" key="4">
    <source>
        <dbReference type="ARBA" id="ARBA00022741"/>
    </source>
</evidence>